<dbReference type="EMBL" id="JANEYF010000676">
    <property type="protein sequence ID" value="KAJ8968574.1"/>
    <property type="molecule type" value="Genomic_DNA"/>
</dbReference>
<dbReference type="PANTHER" id="PTHR47331:SF1">
    <property type="entry name" value="GAG-LIKE PROTEIN"/>
    <property type="match status" value="1"/>
</dbReference>
<accession>A0AAV8ZS50</accession>
<evidence type="ECO:0000313" key="2">
    <source>
        <dbReference type="Proteomes" id="UP001162156"/>
    </source>
</evidence>
<evidence type="ECO:0000313" key="1">
    <source>
        <dbReference type="EMBL" id="KAJ8968574.1"/>
    </source>
</evidence>
<dbReference type="InterPro" id="IPR005312">
    <property type="entry name" value="DUF1759"/>
</dbReference>
<comment type="caution">
    <text evidence="1">The sequence shown here is derived from an EMBL/GenBank/DDBJ whole genome shotgun (WGS) entry which is preliminary data.</text>
</comment>
<evidence type="ECO:0008006" key="3">
    <source>
        <dbReference type="Google" id="ProtNLM"/>
    </source>
</evidence>
<dbReference type="PANTHER" id="PTHR47331">
    <property type="entry name" value="PHD-TYPE DOMAIN-CONTAINING PROTEIN"/>
    <property type="match status" value="1"/>
</dbReference>
<reference evidence="1" key="1">
    <citation type="journal article" date="2023" name="Insect Mol. Biol.">
        <title>Genome sequencing provides insights into the evolution of gene families encoding plant cell wall-degrading enzymes in longhorned beetles.</title>
        <authorList>
            <person name="Shin N.R."/>
            <person name="Okamura Y."/>
            <person name="Kirsch R."/>
            <person name="Pauchet Y."/>
        </authorList>
    </citation>
    <scope>NUCLEOTIDE SEQUENCE</scope>
    <source>
        <strain evidence="1">RBIC_L_NR</strain>
    </source>
</reference>
<keyword evidence="2" id="KW-1185">Reference proteome</keyword>
<dbReference type="Proteomes" id="UP001162156">
    <property type="component" value="Unassembled WGS sequence"/>
</dbReference>
<proteinExistence type="predicted"/>
<sequence length="499" mass="56847">MAQNKQLRELYAVRDSYYFQLNEIYAVAVSTKADTGLRLMFQVRHEQLRNIYDQIIKVHSDVVTRVANTTEQNLEIEHDFLRKVDQTYFSVEIIFRELFPPAQSPVTNQSTLNVLSTPPSTTRLPKRNLRIFDGKLEDWMSFIQVFSHSIHDNATLANVEKFEYLLGRLSGEPLNLIKAISLSDDNYPIAYKALYDRYDNKRDLATHYWNRLHSLSKLRDESASGLRNLYNNFKENLAALRALKIDDSLEDFILLNLLLEKVDQNMRRLFEAEIRELKGDIPSFNRLSDFVESQCRVLASEQPLTTASSKPSSSIACHKPVSSLVASSSPQNSNNCYVCEKNHFVYVCPLLKSKSPDDRYKLVKDRKLCVNCLRPHQIRNCPSKSTCRTCNKPRHSMLHFATSPFTNSPVPSINNDSTEEGRTVPTVNVSCVNAFSTSVAPQVALLSTALVDIRDSQGRTHTLRAILDSGSEASFITAKYARIQTYEEIAIKSKYRVLG</sequence>
<name>A0AAV8ZS50_9CUCU</name>
<gene>
    <name evidence="1" type="ORF">NQ314_002239</name>
</gene>
<dbReference type="Pfam" id="PF03564">
    <property type="entry name" value="DUF1759"/>
    <property type="match status" value="1"/>
</dbReference>
<organism evidence="1 2">
    <name type="scientific">Rhamnusium bicolor</name>
    <dbReference type="NCBI Taxonomy" id="1586634"/>
    <lineage>
        <taxon>Eukaryota</taxon>
        <taxon>Metazoa</taxon>
        <taxon>Ecdysozoa</taxon>
        <taxon>Arthropoda</taxon>
        <taxon>Hexapoda</taxon>
        <taxon>Insecta</taxon>
        <taxon>Pterygota</taxon>
        <taxon>Neoptera</taxon>
        <taxon>Endopterygota</taxon>
        <taxon>Coleoptera</taxon>
        <taxon>Polyphaga</taxon>
        <taxon>Cucujiformia</taxon>
        <taxon>Chrysomeloidea</taxon>
        <taxon>Cerambycidae</taxon>
        <taxon>Lepturinae</taxon>
        <taxon>Rhagiini</taxon>
        <taxon>Rhamnusium</taxon>
    </lineage>
</organism>
<protein>
    <recommendedName>
        <fullName evidence="3">Peptidase aspartic putative domain-containing protein</fullName>
    </recommendedName>
</protein>
<dbReference type="AlphaFoldDB" id="A0AAV8ZS50"/>